<protein>
    <submittedName>
        <fullName evidence="1">Uncharacterized protein</fullName>
    </submittedName>
</protein>
<keyword evidence="2" id="KW-1185">Reference proteome</keyword>
<comment type="caution">
    <text evidence="1">The sequence shown here is derived from an EMBL/GenBank/DDBJ whole genome shotgun (WGS) entry which is preliminary data.</text>
</comment>
<dbReference type="Proteomes" id="UP000580043">
    <property type="component" value="Unassembled WGS sequence"/>
</dbReference>
<dbReference type="InterPro" id="IPR032871">
    <property type="entry name" value="AHH_dom_containing"/>
</dbReference>
<proteinExistence type="predicted"/>
<dbReference type="Pfam" id="PF14412">
    <property type="entry name" value="AHH"/>
    <property type="match status" value="1"/>
</dbReference>
<dbReference type="RefSeq" id="WP_169144403.1">
    <property type="nucleotide sequence ID" value="NZ_JABBGA010000002.1"/>
</dbReference>
<name>A0A848G0B8_9RHOO</name>
<gene>
    <name evidence="1" type="ORF">HHL15_03305</name>
</gene>
<accession>A0A848G0B8</accession>
<reference evidence="1 2" key="1">
    <citation type="submission" date="2020-04" db="EMBL/GenBank/DDBJ databases">
        <title>Zoogloea sp. G-4-1-14 isolated from soil.</title>
        <authorList>
            <person name="Dahal R.H."/>
        </authorList>
    </citation>
    <scope>NUCLEOTIDE SEQUENCE [LARGE SCALE GENOMIC DNA]</scope>
    <source>
        <strain evidence="1 2">G-4-1-14</strain>
    </source>
</reference>
<organism evidence="1 2">
    <name type="scientific">Zoogloea dura</name>
    <dbReference type="NCBI Taxonomy" id="2728840"/>
    <lineage>
        <taxon>Bacteria</taxon>
        <taxon>Pseudomonadati</taxon>
        <taxon>Pseudomonadota</taxon>
        <taxon>Betaproteobacteria</taxon>
        <taxon>Rhodocyclales</taxon>
        <taxon>Zoogloeaceae</taxon>
        <taxon>Zoogloea</taxon>
    </lineage>
</organism>
<evidence type="ECO:0000313" key="2">
    <source>
        <dbReference type="Proteomes" id="UP000580043"/>
    </source>
</evidence>
<sequence>MTELAESVMIGLIADGGDVPCPFDHDAPAPEKVNNQLVGNGGTLGDCMEAGTGTALYAPMKRKLRPVPYPEQADKEVKVGEHSYPVWCAAHHLIPAQASLKKATQLKRFMQKGSGANKLWSDIGYDVNGLENGVWLPGNYAVGGNGTGDWVGAPSAMDGDAEEGSVRRRAARRSASSTKLDGLRHEVDPANRKWLYVDKATRLVNAQFHDAHVDYNKFVLGVLNKIAASLKDKKKKNLDELACRQCAKREEKIAEYGIPPPFSLIKRLNGVSARMRGYLKGRRGHAVVFTSRWGKLIGKL</sequence>
<dbReference type="EMBL" id="JABBGA010000002">
    <property type="protein sequence ID" value="NML24754.1"/>
    <property type="molecule type" value="Genomic_DNA"/>
</dbReference>
<evidence type="ECO:0000313" key="1">
    <source>
        <dbReference type="EMBL" id="NML24754.1"/>
    </source>
</evidence>
<dbReference type="AlphaFoldDB" id="A0A848G0B8"/>